<dbReference type="AlphaFoldDB" id="A0A938BUM9"/>
<dbReference type="GO" id="GO:0003677">
    <property type="term" value="F:DNA binding"/>
    <property type="evidence" value="ECO:0007669"/>
    <property type="project" value="UniProtKB-UniRule"/>
</dbReference>
<evidence type="ECO:0000256" key="14">
    <source>
        <dbReference type="SAM" id="Coils"/>
    </source>
</evidence>
<keyword evidence="8 12" id="KW-0267">Excision nuclease</keyword>
<feature type="compositionally biased region" description="Polar residues" evidence="15">
    <location>
        <begin position="612"/>
        <end position="621"/>
    </location>
</feature>
<name>A0A938BUM9_UNCW3</name>
<dbReference type="InterPro" id="IPR041471">
    <property type="entry name" value="UvrB_inter"/>
</dbReference>
<feature type="domain" description="Helicase ATP-binding" evidence="17">
    <location>
        <begin position="29"/>
        <end position="162"/>
    </location>
</feature>
<dbReference type="EMBL" id="VGIR01000144">
    <property type="protein sequence ID" value="MBM3332817.1"/>
    <property type="molecule type" value="Genomic_DNA"/>
</dbReference>
<comment type="domain">
    <text evidence="12">The beta-hairpin motif is involved in DNA binding.</text>
</comment>
<dbReference type="Pfam" id="PF00271">
    <property type="entry name" value="Helicase_C"/>
    <property type="match status" value="1"/>
</dbReference>
<evidence type="ECO:0000313" key="19">
    <source>
        <dbReference type="EMBL" id="MBM3332817.1"/>
    </source>
</evidence>
<dbReference type="InterPro" id="IPR001943">
    <property type="entry name" value="UVR_dom"/>
</dbReference>
<dbReference type="PROSITE" id="PS51192">
    <property type="entry name" value="HELICASE_ATP_BIND_1"/>
    <property type="match status" value="1"/>
</dbReference>
<evidence type="ECO:0000259" key="17">
    <source>
        <dbReference type="PROSITE" id="PS51192"/>
    </source>
</evidence>
<dbReference type="InterPro" id="IPR036876">
    <property type="entry name" value="UVR_dom_sf"/>
</dbReference>
<comment type="similarity">
    <text evidence="2 12 13">Belongs to the UvrB family.</text>
</comment>
<dbReference type="InterPro" id="IPR004807">
    <property type="entry name" value="UvrB"/>
</dbReference>
<feature type="binding site" evidence="12">
    <location>
        <begin position="42"/>
        <end position="49"/>
    </location>
    <ligand>
        <name>ATP</name>
        <dbReference type="ChEBI" id="CHEBI:30616"/>
    </ligand>
</feature>
<keyword evidence="9 12" id="KW-0234">DNA repair</keyword>
<keyword evidence="4 12" id="KW-0547">Nucleotide-binding</keyword>
<keyword evidence="3 12" id="KW-0963">Cytoplasm</keyword>
<dbReference type="InterPro" id="IPR027417">
    <property type="entry name" value="P-loop_NTPase"/>
</dbReference>
<feature type="coiled-coil region" evidence="14">
    <location>
        <begin position="632"/>
        <end position="671"/>
    </location>
</feature>
<dbReference type="InterPro" id="IPR024759">
    <property type="entry name" value="UvrB_YAD/RRR_dom"/>
</dbReference>
<dbReference type="GO" id="GO:0009432">
    <property type="term" value="P:SOS response"/>
    <property type="evidence" value="ECO:0007669"/>
    <property type="project" value="UniProtKB-UniRule"/>
</dbReference>
<keyword evidence="6 12" id="KW-0228">DNA excision</keyword>
<keyword evidence="12 13" id="KW-0742">SOS response</keyword>
<dbReference type="PANTHER" id="PTHR24029">
    <property type="entry name" value="UVRABC SYSTEM PROTEIN B"/>
    <property type="match status" value="1"/>
</dbReference>
<dbReference type="CDD" id="cd18790">
    <property type="entry name" value="SF2_C_UvrB"/>
    <property type="match status" value="1"/>
</dbReference>
<dbReference type="Proteomes" id="UP000779900">
    <property type="component" value="Unassembled WGS sequence"/>
</dbReference>
<dbReference type="InterPro" id="IPR006935">
    <property type="entry name" value="Helicase/UvrB_N"/>
</dbReference>
<evidence type="ECO:0000256" key="8">
    <source>
        <dbReference type="ARBA" id="ARBA00022881"/>
    </source>
</evidence>
<protein>
    <recommendedName>
        <fullName evidence="11 12">UvrABC system protein B</fullName>
        <shortName evidence="12">Protein UvrB</shortName>
    </recommendedName>
    <alternativeName>
        <fullName evidence="12">Excinuclease ABC subunit B</fullName>
    </alternativeName>
</protein>
<dbReference type="SUPFAM" id="SSF46600">
    <property type="entry name" value="C-terminal UvrC-binding domain of UvrB"/>
    <property type="match status" value="1"/>
</dbReference>
<feature type="region of interest" description="Disordered" evidence="15">
    <location>
        <begin position="606"/>
        <end position="625"/>
    </location>
</feature>
<comment type="subunit">
    <text evidence="10 12 13">Forms a heterotetramer with UvrA during the search for lesions. Interacts with UvrC in an incision complex.</text>
</comment>
<evidence type="ECO:0000256" key="10">
    <source>
        <dbReference type="ARBA" id="ARBA00026033"/>
    </source>
</evidence>
<dbReference type="Gene3D" id="4.10.860.10">
    <property type="entry name" value="UVR domain"/>
    <property type="match status" value="1"/>
</dbReference>
<evidence type="ECO:0000256" key="12">
    <source>
        <dbReference type="HAMAP-Rule" id="MF_00204"/>
    </source>
</evidence>
<evidence type="ECO:0000256" key="13">
    <source>
        <dbReference type="RuleBase" id="RU003587"/>
    </source>
</evidence>
<dbReference type="GO" id="GO:0005524">
    <property type="term" value="F:ATP binding"/>
    <property type="evidence" value="ECO:0007669"/>
    <property type="project" value="UniProtKB-UniRule"/>
</dbReference>
<evidence type="ECO:0000256" key="7">
    <source>
        <dbReference type="ARBA" id="ARBA00022840"/>
    </source>
</evidence>
<evidence type="ECO:0000256" key="4">
    <source>
        <dbReference type="ARBA" id="ARBA00022741"/>
    </source>
</evidence>
<dbReference type="GO" id="GO:0009381">
    <property type="term" value="F:excinuclease ABC activity"/>
    <property type="evidence" value="ECO:0007669"/>
    <property type="project" value="UniProtKB-UniRule"/>
</dbReference>
<evidence type="ECO:0000256" key="9">
    <source>
        <dbReference type="ARBA" id="ARBA00023204"/>
    </source>
</evidence>
<evidence type="ECO:0000256" key="6">
    <source>
        <dbReference type="ARBA" id="ARBA00022769"/>
    </source>
</evidence>
<proteinExistence type="inferred from homology"/>
<accession>A0A938BUM9</accession>
<dbReference type="GO" id="GO:0005737">
    <property type="term" value="C:cytoplasm"/>
    <property type="evidence" value="ECO:0007669"/>
    <property type="project" value="UniProtKB-SubCell"/>
</dbReference>
<sequence length="681" mass="78017">MDERQQQFKLVAPFRPSGDQPEAIDKLCEFISSGAKYATLLGVTGSGKTYTMANVIERLNRPTIVMSHNKTLAAQLYGEFKGFFPENAVEYFVSYYDYYQPEAYVPEHDLYIEKDASINEEIERLRLRATSALVERSDVIVVASVSCIYNLGEPWEFRNSILPVEIGKDMDREHLLEELVKLQYTRNDVDLKRSTFRVRGDVVDVHPSHRDYGVRVEFEGSQIGRLTVFDIVSGDMIDRKPRMTMYPAKQFITTEQQITAAEVTIEQELAARVAEFEAQGKLLEAQRIKTRTKFDMEMMREFGYCPGIENYSRHLLSKKPGERPYTLLDYFPSDYLMVMDESHATVPQVQGMYNGDRVRKQTLVDYGFRLPSCLDNRPLRFDEFNMLLNQTVFTSATPGPYEATVSHGNVAELIVRPTGLVDPKMTIRPTKGQVDDLIAEVRNRVKQQERVLVTTLTKRMAEDLAEYLTEMGLKVRYLHSEIGAIERVEILRQLRLGEFDVLVGINLLREGLDLPEVSLVVILDADKEGFLRDERSIIQTSGRAARNVSGEVILYADNVTRSIRNSLKEIDRRRQKQIEYNAAHGIEPRSIRKSIDQVRLTTSVADAKASEEATNADSQAPNGEEEDKVALLARLQREMEQAAALLKFEEAAKLRDRLKQVRQQIDDEEWKAARKARMRKR</sequence>
<dbReference type="Pfam" id="PF12344">
    <property type="entry name" value="UvrB"/>
    <property type="match status" value="1"/>
</dbReference>
<dbReference type="GO" id="GO:0006289">
    <property type="term" value="P:nucleotide-excision repair"/>
    <property type="evidence" value="ECO:0007669"/>
    <property type="project" value="UniProtKB-UniRule"/>
</dbReference>
<comment type="function">
    <text evidence="12">The UvrABC repair system catalyzes the recognition and processing of DNA lesions. A damage recognition complex composed of 2 UvrA and 2 UvrB subunits scans DNA for abnormalities. Upon binding of the UvrA(2)B(2) complex to a putative damaged site, the DNA wraps around one UvrB monomer. DNA wrap is dependent on ATP binding by UvrB and probably causes local melting of the DNA helix, facilitating insertion of UvrB beta-hairpin between the DNA strands. Then UvrB probes one DNA strand for the presence of a lesion. If a lesion is found the UvrA subunits dissociate and the UvrB-DNA preincision complex is formed. This complex is subsequently bound by UvrC and the second UvrB is released. If no lesion is found, the DNA wraps around the other UvrB subunit that will check the other stand for damage.</text>
</comment>
<dbReference type="CDD" id="cd17916">
    <property type="entry name" value="DEXHc_UvrB"/>
    <property type="match status" value="1"/>
</dbReference>
<dbReference type="PROSITE" id="PS51194">
    <property type="entry name" value="HELICASE_CTER"/>
    <property type="match status" value="1"/>
</dbReference>
<dbReference type="InterPro" id="IPR001650">
    <property type="entry name" value="Helicase_C-like"/>
</dbReference>
<evidence type="ECO:0000256" key="3">
    <source>
        <dbReference type="ARBA" id="ARBA00022490"/>
    </source>
</evidence>
<dbReference type="Pfam" id="PF02151">
    <property type="entry name" value="UVR"/>
    <property type="match status" value="1"/>
</dbReference>
<feature type="domain" description="UVR" evidence="16">
    <location>
        <begin position="629"/>
        <end position="664"/>
    </location>
</feature>
<keyword evidence="5 12" id="KW-0227">DNA damage</keyword>
<evidence type="ECO:0000256" key="5">
    <source>
        <dbReference type="ARBA" id="ARBA00022763"/>
    </source>
</evidence>
<evidence type="ECO:0000256" key="15">
    <source>
        <dbReference type="SAM" id="MobiDB-lite"/>
    </source>
</evidence>
<evidence type="ECO:0000256" key="1">
    <source>
        <dbReference type="ARBA" id="ARBA00004496"/>
    </source>
</evidence>
<comment type="subcellular location">
    <subcellularLocation>
        <location evidence="1 12 13">Cytoplasm</location>
    </subcellularLocation>
</comment>
<dbReference type="SMART" id="SM00487">
    <property type="entry name" value="DEXDc"/>
    <property type="match status" value="1"/>
</dbReference>
<dbReference type="GO" id="GO:0009380">
    <property type="term" value="C:excinuclease repair complex"/>
    <property type="evidence" value="ECO:0007669"/>
    <property type="project" value="InterPro"/>
</dbReference>
<dbReference type="PANTHER" id="PTHR24029:SF0">
    <property type="entry name" value="UVRABC SYSTEM PROTEIN B"/>
    <property type="match status" value="1"/>
</dbReference>
<gene>
    <name evidence="12 19" type="primary">uvrB</name>
    <name evidence="19" type="ORF">FJY68_13385</name>
</gene>
<keyword evidence="14" id="KW-0175">Coiled coil</keyword>
<dbReference type="Gene3D" id="3.40.50.300">
    <property type="entry name" value="P-loop containing nucleotide triphosphate hydrolases"/>
    <property type="match status" value="3"/>
</dbReference>
<evidence type="ECO:0000313" key="20">
    <source>
        <dbReference type="Proteomes" id="UP000779900"/>
    </source>
</evidence>
<evidence type="ECO:0000259" key="18">
    <source>
        <dbReference type="PROSITE" id="PS51194"/>
    </source>
</evidence>
<dbReference type="GO" id="GO:0016887">
    <property type="term" value="F:ATP hydrolysis activity"/>
    <property type="evidence" value="ECO:0007669"/>
    <property type="project" value="InterPro"/>
</dbReference>
<dbReference type="NCBIfam" id="NF003673">
    <property type="entry name" value="PRK05298.1"/>
    <property type="match status" value="1"/>
</dbReference>
<feature type="short sequence motif" description="Beta-hairpin" evidence="12">
    <location>
        <begin position="95"/>
        <end position="118"/>
    </location>
</feature>
<organism evidence="19 20">
    <name type="scientific">candidate division WOR-3 bacterium</name>
    <dbReference type="NCBI Taxonomy" id="2052148"/>
    <lineage>
        <taxon>Bacteria</taxon>
        <taxon>Bacteria division WOR-3</taxon>
    </lineage>
</organism>
<dbReference type="InterPro" id="IPR014001">
    <property type="entry name" value="Helicase_ATP-bd"/>
</dbReference>
<dbReference type="Pfam" id="PF04851">
    <property type="entry name" value="ResIII"/>
    <property type="match status" value="1"/>
</dbReference>
<evidence type="ECO:0000256" key="2">
    <source>
        <dbReference type="ARBA" id="ARBA00008533"/>
    </source>
</evidence>
<feature type="domain" description="Helicase C-terminal" evidence="18">
    <location>
        <begin position="433"/>
        <end position="586"/>
    </location>
</feature>
<dbReference type="SUPFAM" id="SSF52540">
    <property type="entry name" value="P-loop containing nucleoside triphosphate hydrolases"/>
    <property type="match status" value="2"/>
</dbReference>
<dbReference type="PROSITE" id="PS50151">
    <property type="entry name" value="UVR"/>
    <property type="match status" value="1"/>
</dbReference>
<comment type="caution">
    <text evidence="19">The sequence shown here is derived from an EMBL/GenBank/DDBJ whole genome shotgun (WGS) entry which is preliminary data.</text>
</comment>
<evidence type="ECO:0000256" key="11">
    <source>
        <dbReference type="ARBA" id="ARBA00029504"/>
    </source>
</evidence>
<reference evidence="19" key="1">
    <citation type="submission" date="2019-03" db="EMBL/GenBank/DDBJ databases">
        <title>Lake Tanganyika Metagenome-Assembled Genomes (MAGs).</title>
        <authorList>
            <person name="Tran P."/>
        </authorList>
    </citation>
    <scope>NUCLEOTIDE SEQUENCE</scope>
    <source>
        <strain evidence="19">K_DeepCast_150m_m2_040</strain>
    </source>
</reference>
<dbReference type="NCBIfam" id="TIGR00631">
    <property type="entry name" value="uvrb"/>
    <property type="match status" value="1"/>
</dbReference>
<keyword evidence="7 12" id="KW-0067">ATP-binding</keyword>
<dbReference type="Pfam" id="PF17757">
    <property type="entry name" value="UvrB_inter"/>
    <property type="match status" value="1"/>
</dbReference>
<dbReference type="HAMAP" id="MF_00204">
    <property type="entry name" value="UvrB"/>
    <property type="match status" value="1"/>
</dbReference>
<dbReference type="SMART" id="SM00490">
    <property type="entry name" value="HELICc"/>
    <property type="match status" value="1"/>
</dbReference>
<evidence type="ECO:0000259" key="16">
    <source>
        <dbReference type="PROSITE" id="PS50151"/>
    </source>
</evidence>